<name>A0A975HMX9_9GAMM</name>
<dbReference type="KEGG" id="pxi:J5O05_18310"/>
<dbReference type="PANTHER" id="PTHR45655">
    <property type="entry name" value="GUANYLATE CYCLASE SOLUBLE SUBUNIT BETA-2"/>
    <property type="match status" value="1"/>
</dbReference>
<protein>
    <submittedName>
        <fullName evidence="2">Heme NO-binding domain-containing protein</fullName>
    </submittedName>
</protein>
<dbReference type="Gene3D" id="3.90.1520.10">
    <property type="entry name" value="H-NOX domain"/>
    <property type="match status" value="1"/>
</dbReference>
<evidence type="ECO:0000259" key="1">
    <source>
        <dbReference type="Pfam" id="PF07700"/>
    </source>
</evidence>
<dbReference type="Proteomes" id="UP000664904">
    <property type="component" value="Plasmid unnamed5"/>
</dbReference>
<reference evidence="2" key="1">
    <citation type="submission" date="2021-03" db="EMBL/GenBank/DDBJ databases">
        <title>Complete Genome of Pseudoalteromonas xiamenensis STKMTI.2, a new potential marine bacterium producing anti-Vibrio compounds.</title>
        <authorList>
            <person name="Handayani D.P."/>
            <person name="Isnansetyo A."/>
            <person name="Istiqomah I."/>
            <person name="Jumina J."/>
        </authorList>
    </citation>
    <scope>NUCLEOTIDE SEQUENCE</scope>
    <source>
        <strain evidence="2">STKMTI.2</strain>
        <plasmid evidence="2">unnamed5</plasmid>
    </source>
</reference>
<evidence type="ECO:0000313" key="2">
    <source>
        <dbReference type="EMBL" id="QTH73452.1"/>
    </source>
</evidence>
<dbReference type="Pfam" id="PF07700">
    <property type="entry name" value="HNOB"/>
    <property type="match status" value="1"/>
</dbReference>
<organism evidence="2 3">
    <name type="scientific">Pseudoalteromonas xiamenensis</name>
    <dbReference type="NCBI Taxonomy" id="882626"/>
    <lineage>
        <taxon>Bacteria</taxon>
        <taxon>Pseudomonadati</taxon>
        <taxon>Pseudomonadota</taxon>
        <taxon>Gammaproteobacteria</taxon>
        <taxon>Alteromonadales</taxon>
        <taxon>Pseudoalteromonadaceae</taxon>
        <taxon>Pseudoalteromonas</taxon>
    </lineage>
</organism>
<keyword evidence="2" id="KW-0614">Plasmid</keyword>
<dbReference type="SUPFAM" id="SSF111126">
    <property type="entry name" value="Ligand-binding domain in the NO signalling and Golgi transport"/>
    <property type="match status" value="1"/>
</dbReference>
<dbReference type="EMBL" id="CP072135">
    <property type="protein sequence ID" value="QTH73452.1"/>
    <property type="molecule type" value="Genomic_DNA"/>
</dbReference>
<feature type="domain" description="Heme NO-binding" evidence="1">
    <location>
        <begin position="2"/>
        <end position="161"/>
    </location>
</feature>
<dbReference type="GO" id="GO:0020037">
    <property type="term" value="F:heme binding"/>
    <property type="evidence" value="ECO:0007669"/>
    <property type="project" value="InterPro"/>
</dbReference>
<dbReference type="InterPro" id="IPR024096">
    <property type="entry name" value="NO_sig/Golgi_transp_ligand-bd"/>
</dbReference>
<dbReference type="InterPro" id="IPR038158">
    <property type="entry name" value="H-NOX_domain_sf"/>
</dbReference>
<keyword evidence="3" id="KW-1185">Reference proteome</keyword>
<proteinExistence type="predicted"/>
<accession>A0A975HMX9</accession>
<dbReference type="PANTHER" id="PTHR45655:SF13">
    <property type="entry name" value="SOLUBLE GUANYLATE CYCLASE GCY-32-RELATED"/>
    <property type="match status" value="1"/>
</dbReference>
<gene>
    <name evidence="2" type="ORF">J5O05_18310</name>
</gene>
<dbReference type="InterPro" id="IPR011644">
    <property type="entry name" value="Heme_NO-bd"/>
</dbReference>
<evidence type="ECO:0000313" key="3">
    <source>
        <dbReference type="Proteomes" id="UP000664904"/>
    </source>
</evidence>
<dbReference type="RefSeq" id="WP_208845064.1">
    <property type="nucleotide sequence ID" value="NZ_CP072135.1"/>
</dbReference>
<dbReference type="AlphaFoldDB" id="A0A975HMX9"/>
<geneLocation type="plasmid" evidence="2 3">
    <name>unnamed5</name>
</geneLocation>
<sequence length="179" mass="20143">MKGVVFRALEDLVIEQHGIQTWDSILDQVNLSDRYYLGPQSYPDEELFSIVQEIGRILNVPLPDLIRGFGQYLFGYLANSHKDIVSQFDSFEALIKGIDSVIHKEVKKLYSEPNLPSISVDFSNSDSLIVVYDSPRKLCFCSEGLIYGAAAHFGVTVKIEHQQCAHHGADKCILLVRKV</sequence>